<dbReference type="GO" id="GO:0016705">
    <property type="term" value="F:oxidoreductase activity, acting on paired donors, with incorporation or reduction of molecular oxygen"/>
    <property type="evidence" value="ECO:0007669"/>
    <property type="project" value="InterPro"/>
</dbReference>
<dbReference type="PANTHER" id="PTHR24299:SF63">
    <property type="entry name" value="ISOFLAVONE 2'-HYDROXYLASE"/>
    <property type="match status" value="1"/>
</dbReference>
<proteinExistence type="predicted"/>
<feature type="region of interest" description="Disordered" evidence="1">
    <location>
        <begin position="174"/>
        <end position="212"/>
    </location>
</feature>
<reference evidence="2 3" key="1">
    <citation type="submission" date="2023-10" db="EMBL/GenBank/DDBJ databases">
        <title>Chromosome-scale genome assembly provides insights into flower coloration mechanisms of Canna indica.</title>
        <authorList>
            <person name="Li C."/>
        </authorList>
    </citation>
    <scope>NUCLEOTIDE SEQUENCE [LARGE SCALE GENOMIC DNA]</scope>
    <source>
        <tissue evidence="2">Flower</tissue>
    </source>
</reference>
<gene>
    <name evidence="2" type="ORF">Cni_G08487</name>
</gene>
<dbReference type="Proteomes" id="UP001327560">
    <property type="component" value="Chromosome 2"/>
</dbReference>
<evidence type="ECO:0000256" key="1">
    <source>
        <dbReference type="SAM" id="MobiDB-lite"/>
    </source>
</evidence>
<sequence>MASWYLYAPIFLALYIFTKHFLNRIHNLPPSPVPCLPIIGHLHLLKKPVYRTLSNIANRNGPILFFKFGSRPVLVVSSPSAAEECFTNTADTGALVAALTAGAELGTTITEDKRGPRLLALAIGAETTDEESNVATGRARLSGIVINAIGKELWFIVDEANPVLDDLVWAASKDDQGKDDQGAKGKRVRLSSSESLSAQILSNRSKISSDQE</sequence>
<dbReference type="GO" id="GO:0005506">
    <property type="term" value="F:iron ion binding"/>
    <property type="evidence" value="ECO:0007669"/>
    <property type="project" value="InterPro"/>
</dbReference>
<dbReference type="PANTHER" id="PTHR24299">
    <property type="entry name" value="CYTOCHROME P450 FAMILY 1"/>
    <property type="match status" value="1"/>
</dbReference>
<dbReference type="GO" id="GO:0020037">
    <property type="term" value="F:heme binding"/>
    <property type="evidence" value="ECO:0007669"/>
    <property type="project" value="InterPro"/>
</dbReference>
<dbReference type="AlphaFoldDB" id="A0AAQ3Q7Z6"/>
<feature type="compositionally biased region" description="Low complexity" evidence="1">
    <location>
        <begin position="190"/>
        <end position="202"/>
    </location>
</feature>
<dbReference type="Gene3D" id="1.10.630.10">
    <property type="entry name" value="Cytochrome P450"/>
    <property type="match status" value="1"/>
</dbReference>
<dbReference type="GO" id="GO:0004497">
    <property type="term" value="F:monooxygenase activity"/>
    <property type="evidence" value="ECO:0007669"/>
    <property type="project" value="InterPro"/>
</dbReference>
<protein>
    <submittedName>
        <fullName evidence="2">Cytochrome P450</fullName>
    </submittedName>
</protein>
<name>A0AAQ3Q7Z6_9LILI</name>
<dbReference type="EMBL" id="CP136891">
    <property type="protein sequence ID" value="WOK99775.1"/>
    <property type="molecule type" value="Genomic_DNA"/>
</dbReference>
<organism evidence="2 3">
    <name type="scientific">Canna indica</name>
    <name type="common">Indian-shot</name>
    <dbReference type="NCBI Taxonomy" id="4628"/>
    <lineage>
        <taxon>Eukaryota</taxon>
        <taxon>Viridiplantae</taxon>
        <taxon>Streptophyta</taxon>
        <taxon>Embryophyta</taxon>
        <taxon>Tracheophyta</taxon>
        <taxon>Spermatophyta</taxon>
        <taxon>Magnoliopsida</taxon>
        <taxon>Liliopsida</taxon>
        <taxon>Zingiberales</taxon>
        <taxon>Cannaceae</taxon>
        <taxon>Canna</taxon>
    </lineage>
</organism>
<dbReference type="InterPro" id="IPR036396">
    <property type="entry name" value="Cyt_P450_sf"/>
</dbReference>
<dbReference type="SUPFAM" id="SSF48264">
    <property type="entry name" value="Cytochrome P450"/>
    <property type="match status" value="1"/>
</dbReference>
<accession>A0AAQ3Q7Z6</accession>
<evidence type="ECO:0000313" key="3">
    <source>
        <dbReference type="Proteomes" id="UP001327560"/>
    </source>
</evidence>
<evidence type="ECO:0000313" key="2">
    <source>
        <dbReference type="EMBL" id="WOK99775.1"/>
    </source>
</evidence>
<keyword evidence="3" id="KW-1185">Reference proteome</keyword>
<feature type="compositionally biased region" description="Basic and acidic residues" evidence="1">
    <location>
        <begin position="174"/>
        <end position="183"/>
    </location>
</feature>